<dbReference type="GO" id="GO:0022857">
    <property type="term" value="F:transmembrane transporter activity"/>
    <property type="evidence" value="ECO:0007669"/>
    <property type="project" value="UniProtKB-UniRule"/>
</dbReference>
<keyword evidence="4 9" id="KW-0997">Cell inner membrane</keyword>
<name>A0A1G8K2F6_9RHOO</name>
<feature type="transmembrane region" description="Helical" evidence="9">
    <location>
        <begin position="12"/>
        <end position="36"/>
    </location>
</feature>
<evidence type="ECO:0000256" key="7">
    <source>
        <dbReference type="ARBA" id="ARBA00023136"/>
    </source>
</evidence>
<dbReference type="Proteomes" id="UP000198607">
    <property type="component" value="Unassembled WGS sequence"/>
</dbReference>
<reference evidence="11 12" key="1">
    <citation type="submission" date="2016-10" db="EMBL/GenBank/DDBJ databases">
        <authorList>
            <person name="de Groot N.N."/>
        </authorList>
    </citation>
    <scope>NUCLEOTIDE SEQUENCE [LARGE SCALE GENOMIC DNA]</scope>
    <source>
        <strain evidence="11 12">DSM 5885</strain>
    </source>
</reference>
<dbReference type="AlphaFoldDB" id="A0A1G8K2F6"/>
<comment type="similarity">
    <text evidence="8 9">Belongs to the TRAP transporter small permease family.</text>
</comment>
<evidence type="ECO:0000259" key="10">
    <source>
        <dbReference type="Pfam" id="PF04290"/>
    </source>
</evidence>
<sequence>MVHRLNAVLKRLSFGAAKFAAIALSVSVVVTVADIILRRTINQPITGVVDLTQLSVMWAAFLSIPAAFHLDNHISVVMVTNRFSPEARRIVYAVAAVSGVVLLTAASGMAAVQAWHEYEQADRSMILGIAMVWYWLPVVVGFALSALCALGKALEYMTMSHGIVLQGVEGAWDEQ</sequence>
<evidence type="ECO:0000256" key="3">
    <source>
        <dbReference type="ARBA" id="ARBA00022475"/>
    </source>
</evidence>
<dbReference type="RefSeq" id="WP_091939203.1">
    <property type="nucleotide sequence ID" value="NZ_FNCY01000017.1"/>
</dbReference>
<comment type="function">
    <text evidence="9">Part of the tripartite ATP-independent periplasmic (TRAP) transport system.</text>
</comment>
<gene>
    <name evidence="11" type="ORF">SAMN05660652_03328</name>
</gene>
<dbReference type="InterPro" id="IPR055348">
    <property type="entry name" value="DctQ"/>
</dbReference>
<protein>
    <recommendedName>
        <fullName evidence="9">TRAP transporter small permease protein</fullName>
    </recommendedName>
</protein>
<feature type="transmembrane region" description="Helical" evidence="9">
    <location>
        <begin position="90"/>
        <end position="112"/>
    </location>
</feature>
<evidence type="ECO:0000256" key="8">
    <source>
        <dbReference type="ARBA" id="ARBA00038436"/>
    </source>
</evidence>
<evidence type="ECO:0000256" key="2">
    <source>
        <dbReference type="ARBA" id="ARBA00022448"/>
    </source>
</evidence>
<feature type="domain" description="Tripartite ATP-independent periplasmic transporters DctQ component" evidence="10">
    <location>
        <begin position="28"/>
        <end position="155"/>
    </location>
</feature>
<accession>A0A1G8K2F6</accession>
<feature type="transmembrane region" description="Helical" evidence="9">
    <location>
        <begin position="56"/>
        <end position="78"/>
    </location>
</feature>
<keyword evidence="7 9" id="KW-0472">Membrane</keyword>
<evidence type="ECO:0000313" key="12">
    <source>
        <dbReference type="Proteomes" id="UP000198607"/>
    </source>
</evidence>
<keyword evidence="3" id="KW-1003">Cell membrane</keyword>
<keyword evidence="6 9" id="KW-1133">Transmembrane helix</keyword>
<comment type="subcellular location">
    <subcellularLocation>
        <location evidence="1 9">Cell inner membrane</location>
        <topology evidence="1 9">Multi-pass membrane protein</topology>
    </subcellularLocation>
</comment>
<organism evidence="11 12">
    <name type="scientific">Propionivibrio dicarboxylicus</name>
    <dbReference type="NCBI Taxonomy" id="83767"/>
    <lineage>
        <taxon>Bacteria</taxon>
        <taxon>Pseudomonadati</taxon>
        <taxon>Pseudomonadota</taxon>
        <taxon>Betaproteobacteria</taxon>
        <taxon>Rhodocyclales</taxon>
        <taxon>Rhodocyclaceae</taxon>
        <taxon>Propionivibrio</taxon>
    </lineage>
</organism>
<dbReference type="Pfam" id="PF04290">
    <property type="entry name" value="DctQ"/>
    <property type="match status" value="1"/>
</dbReference>
<evidence type="ECO:0000256" key="1">
    <source>
        <dbReference type="ARBA" id="ARBA00004429"/>
    </source>
</evidence>
<dbReference type="GO" id="GO:0015740">
    <property type="term" value="P:C4-dicarboxylate transport"/>
    <property type="evidence" value="ECO:0007669"/>
    <property type="project" value="TreeGrafter"/>
</dbReference>
<feature type="transmembrane region" description="Helical" evidence="9">
    <location>
        <begin position="132"/>
        <end position="150"/>
    </location>
</feature>
<keyword evidence="5 9" id="KW-0812">Transmembrane</keyword>
<dbReference type="STRING" id="83767.SAMN05660652_03328"/>
<evidence type="ECO:0000256" key="6">
    <source>
        <dbReference type="ARBA" id="ARBA00022989"/>
    </source>
</evidence>
<evidence type="ECO:0000256" key="9">
    <source>
        <dbReference type="RuleBase" id="RU369079"/>
    </source>
</evidence>
<dbReference type="EMBL" id="FNCY01000017">
    <property type="protein sequence ID" value="SDI37579.1"/>
    <property type="molecule type" value="Genomic_DNA"/>
</dbReference>
<evidence type="ECO:0000256" key="5">
    <source>
        <dbReference type="ARBA" id="ARBA00022692"/>
    </source>
</evidence>
<evidence type="ECO:0000256" key="4">
    <source>
        <dbReference type="ARBA" id="ARBA00022519"/>
    </source>
</evidence>
<dbReference type="GO" id="GO:0005886">
    <property type="term" value="C:plasma membrane"/>
    <property type="evidence" value="ECO:0007669"/>
    <property type="project" value="UniProtKB-SubCell"/>
</dbReference>
<keyword evidence="2 9" id="KW-0813">Transport</keyword>
<dbReference type="PANTHER" id="PTHR35011:SF2">
    <property type="entry name" value="2,3-DIKETO-L-GULONATE TRAP TRANSPORTER SMALL PERMEASE PROTEIN YIAM"/>
    <property type="match status" value="1"/>
</dbReference>
<keyword evidence="12" id="KW-1185">Reference proteome</keyword>
<evidence type="ECO:0000313" key="11">
    <source>
        <dbReference type="EMBL" id="SDI37579.1"/>
    </source>
</evidence>
<dbReference type="PANTHER" id="PTHR35011">
    <property type="entry name" value="2,3-DIKETO-L-GULONATE TRAP TRANSPORTER SMALL PERMEASE PROTEIN YIAM"/>
    <property type="match status" value="1"/>
</dbReference>
<proteinExistence type="inferred from homology"/>
<comment type="subunit">
    <text evidence="9">The complex comprises the extracytoplasmic solute receptor protein and the two transmembrane proteins.</text>
</comment>
<dbReference type="InterPro" id="IPR007387">
    <property type="entry name" value="TRAP_DctQ"/>
</dbReference>
<dbReference type="OrthoDB" id="2085311at2"/>